<dbReference type="Gene3D" id="3.30.1490.110">
    <property type="match status" value="1"/>
</dbReference>
<reference evidence="9 10" key="1">
    <citation type="journal article" date="2018" name="Front. Microbiol.">
        <title>Description and Comparative Genomics of Macrococcus caseolyticus subsp. hominis subsp. nov., Macrococcus goetzii sp. nov., Macrococcus epidermidis sp. nov., and Macrococcus bohemicus sp. nov., Novel Macrococci From Human Clinical Material With Virulence Potential and Suspected Uptake of Foreign DNA by Natural Transformation.</title>
        <authorList>
            <person name="Maslanova I."/>
            <person name="Wertheimer Z."/>
            <person name="Sedlacek I."/>
            <person name="Svec P."/>
            <person name="Indrakova A."/>
            <person name="Kovarovic V."/>
            <person name="Schumann P."/>
            <person name="Sproer C."/>
            <person name="Kralova S."/>
            <person name="Sedo O."/>
            <person name="Kristofova L."/>
            <person name="Vrbovska V."/>
            <person name="Fuzik T."/>
            <person name="Petras P."/>
            <person name="Zdrahal Z."/>
            <person name="Ruzickova V."/>
            <person name="Doskar J."/>
            <person name="Pantucek R."/>
        </authorList>
    </citation>
    <scope>NUCLEOTIDE SEQUENCE [LARGE SCALE GENOMIC DNA]</scope>
    <source>
        <strain evidence="9 10">CCM 4927</strain>
    </source>
</reference>
<name>A0A2G5NMN6_9STAP</name>
<dbReference type="NCBIfam" id="TIGR01174">
    <property type="entry name" value="ftsA"/>
    <property type="match status" value="1"/>
</dbReference>
<evidence type="ECO:0000259" key="8">
    <source>
        <dbReference type="SMART" id="SM00842"/>
    </source>
</evidence>
<dbReference type="SUPFAM" id="SSF53067">
    <property type="entry name" value="Actin-like ATPase domain"/>
    <property type="match status" value="2"/>
</dbReference>
<feature type="domain" description="SHS2" evidence="8">
    <location>
        <begin position="6"/>
        <end position="194"/>
    </location>
</feature>
<comment type="subunit">
    <text evidence="5">Self-interacts. Interacts with FtsZ.</text>
</comment>
<evidence type="ECO:0000256" key="1">
    <source>
        <dbReference type="ARBA" id="ARBA00022475"/>
    </source>
</evidence>
<keyword evidence="10" id="KW-1185">Reference proteome</keyword>
<accession>A0A2G5NMN6</accession>
<evidence type="ECO:0000256" key="3">
    <source>
        <dbReference type="ARBA" id="ARBA00023136"/>
    </source>
</evidence>
<dbReference type="HAMAP" id="MF_02033">
    <property type="entry name" value="FtsA"/>
    <property type="match status" value="1"/>
</dbReference>
<evidence type="ECO:0000313" key="10">
    <source>
        <dbReference type="Proteomes" id="UP000229523"/>
    </source>
</evidence>
<dbReference type="InterPro" id="IPR050696">
    <property type="entry name" value="FtsA/MreB"/>
</dbReference>
<comment type="similarity">
    <text evidence="5 6">Belongs to the FtsA/MreB family.</text>
</comment>
<dbReference type="Gene3D" id="3.30.420.40">
    <property type="match status" value="2"/>
</dbReference>
<comment type="function">
    <text evidence="5 6">Cell division protein that is involved in the assembly of the Z ring. May serve as a membrane anchor for the Z ring.</text>
</comment>
<dbReference type="FunFam" id="3.30.420.40:FF:000196">
    <property type="entry name" value="Cell division protein FtsA"/>
    <property type="match status" value="1"/>
</dbReference>
<evidence type="ECO:0000256" key="6">
    <source>
        <dbReference type="PIRNR" id="PIRNR003101"/>
    </source>
</evidence>
<dbReference type="PIRSF" id="PIRSF003101">
    <property type="entry name" value="FtsA"/>
    <property type="match status" value="1"/>
</dbReference>
<dbReference type="PANTHER" id="PTHR32432">
    <property type="entry name" value="CELL DIVISION PROTEIN FTSA-RELATED"/>
    <property type="match status" value="1"/>
</dbReference>
<sequence length="462" mass="51721">MEEHYYVSIDIGSSSVKVVVGEKFHNGINVIGTGQTFTDGIKKGMIDDFDVASHAIKDTIKKAQIASGIEFEDVFLKMPIIHSEIHDIEHEITFNGESTEITGEHIEEVLDGIRAKNTSNEIEIIGVFPKMFKVDDLHEVSDPKEMIATQSLSVDAGVITTNRSVLINTLKCVESCGVHVLDVYSDAYNYKYILTPTEVELGAVVIDIGDQLTQVAYYERGNLFDADNIPMAGSQITNDIAQALNTTFDQAEKVKEQYGHAFYDLASEQDVFTVNQVDTNEPMSFNQKDLSDIVEARVEEIFLEVFDLLQEMGLNKINGGFVLTGGTANMLGIKELLSDMVSEKVRIHVPQQMGIRKPEFSSSISTINSGISFDELLDYVTINNHETTSEEEYVEEYVEEKPKSKGFDGFFKRKANKDVETETYTSKTIGARVEREDGTFEQPKDENEKPSVMKKIMKSLFE</sequence>
<evidence type="ECO:0000256" key="7">
    <source>
        <dbReference type="SAM" id="MobiDB-lite"/>
    </source>
</evidence>
<protein>
    <recommendedName>
        <fullName evidence="5 6">Cell division protein FtsA</fullName>
    </recommendedName>
</protein>
<evidence type="ECO:0000256" key="5">
    <source>
        <dbReference type="HAMAP-Rule" id="MF_02033"/>
    </source>
</evidence>
<comment type="caution">
    <text evidence="9">The sequence shown here is derived from an EMBL/GenBank/DDBJ whole genome shotgun (WGS) entry which is preliminary data.</text>
</comment>
<dbReference type="Pfam" id="PF14450">
    <property type="entry name" value="FtsA"/>
    <property type="match status" value="1"/>
</dbReference>
<gene>
    <name evidence="5 9" type="primary">ftsA</name>
    <name evidence="9" type="ORF">BFS35_004625</name>
</gene>
<keyword evidence="1 5" id="KW-1003">Cell membrane</keyword>
<dbReference type="GO" id="GO:0043093">
    <property type="term" value="P:FtsZ-dependent cytokinesis"/>
    <property type="evidence" value="ECO:0007669"/>
    <property type="project" value="UniProtKB-UniRule"/>
</dbReference>
<dbReference type="InterPro" id="IPR003494">
    <property type="entry name" value="SHS2_FtsA"/>
</dbReference>
<dbReference type="Pfam" id="PF02491">
    <property type="entry name" value="SHS2_FTSA"/>
    <property type="match status" value="1"/>
</dbReference>
<keyword evidence="3 5" id="KW-0472">Membrane</keyword>
<evidence type="ECO:0000256" key="2">
    <source>
        <dbReference type="ARBA" id="ARBA00022618"/>
    </source>
</evidence>
<keyword evidence="4 5" id="KW-0131">Cell cycle</keyword>
<dbReference type="GO" id="GO:0032153">
    <property type="term" value="C:cell division site"/>
    <property type="evidence" value="ECO:0007669"/>
    <property type="project" value="UniProtKB-UniRule"/>
</dbReference>
<dbReference type="InterPro" id="IPR020823">
    <property type="entry name" value="Cell_div_FtsA"/>
</dbReference>
<evidence type="ECO:0000256" key="4">
    <source>
        <dbReference type="ARBA" id="ARBA00023306"/>
    </source>
</evidence>
<keyword evidence="2 5" id="KW-0132">Cell division</keyword>
<feature type="region of interest" description="Disordered" evidence="7">
    <location>
        <begin position="435"/>
        <end position="462"/>
    </location>
</feature>
<dbReference type="PANTHER" id="PTHR32432:SF4">
    <property type="entry name" value="CELL DIVISION PROTEIN FTSA"/>
    <property type="match status" value="1"/>
</dbReference>
<evidence type="ECO:0000313" key="9">
    <source>
        <dbReference type="EMBL" id="RAI82978.1"/>
    </source>
</evidence>
<dbReference type="GO" id="GO:0009898">
    <property type="term" value="C:cytoplasmic side of plasma membrane"/>
    <property type="evidence" value="ECO:0007669"/>
    <property type="project" value="UniProtKB-UniRule"/>
</dbReference>
<dbReference type="RefSeq" id="WP_099580787.1">
    <property type="nucleotide sequence ID" value="NZ_MJBI02000001.1"/>
</dbReference>
<dbReference type="EMBL" id="MJBI02000001">
    <property type="protein sequence ID" value="RAI82978.1"/>
    <property type="molecule type" value="Genomic_DNA"/>
</dbReference>
<dbReference type="Proteomes" id="UP000229523">
    <property type="component" value="Unassembled WGS sequence"/>
</dbReference>
<dbReference type="AlphaFoldDB" id="A0A2G5NMN6"/>
<dbReference type="CDD" id="cd24048">
    <property type="entry name" value="ASKHA_NBD_FtsA"/>
    <property type="match status" value="1"/>
</dbReference>
<comment type="subcellular location">
    <subcellularLocation>
        <location evidence="5">Cell membrane</location>
        <topology evidence="5">Peripheral membrane protein</topology>
        <orientation evidence="5">Cytoplasmic side</orientation>
    </subcellularLocation>
    <text evidence="5">Localizes to the Z ring in an FtsZ-dependent manner. Targeted to the membrane through a conserved C-terminal amphipathic helix.</text>
</comment>
<feature type="compositionally biased region" description="Basic and acidic residues" evidence="7">
    <location>
        <begin position="435"/>
        <end position="451"/>
    </location>
</feature>
<proteinExistence type="inferred from homology"/>
<dbReference type="InterPro" id="IPR043129">
    <property type="entry name" value="ATPase_NBD"/>
</dbReference>
<organism evidence="9 10">
    <name type="scientific">Macrococcoides goetzii</name>
    <dbReference type="NCBI Taxonomy" id="1891097"/>
    <lineage>
        <taxon>Bacteria</taxon>
        <taxon>Bacillati</taxon>
        <taxon>Bacillota</taxon>
        <taxon>Bacilli</taxon>
        <taxon>Bacillales</taxon>
        <taxon>Staphylococcaceae</taxon>
        <taxon>Macrococcoides</taxon>
    </lineage>
</organism>
<dbReference type="SMART" id="SM00842">
    <property type="entry name" value="FtsA"/>
    <property type="match status" value="1"/>
</dbReference>